<dbReference type="InterPro" id="IPR014756">
    <property type="entry name" value="Ig_E-set"/>
</dbReference>
<dbReference type="SUPFAM" id="SSF81296">
    <property type="entry name" value="E set domains"/>
    <property type="match status" value="1"/>
</dbReference>
<protein>
    <recommendedName>
        <fullName evidence="4">AMP-activated protein kinase glycogen-binding domain-containing protein</fullName>
    </recommendedName>
</protein>
<feature type="compositionally biased region" description="Basic and acidic residues" evidence="1">
    <location>
        <begin position="639"/>
        <end position="660"/>
    </location>
</feature>
<dbReference type="AlphaFoldDB" id="A0A9W8Y0B9"/>
<comment type="caution">
    <text evidence="2">The sequence shown here is derived from an EMBL/GenBank/DDBJ whole genome shotgun (WGS) entry which is preliminary data.</text>
</comment>
<feature type="compositionally biased region" description="Basic and acidic residues" evidence="1">
    <location>
        <begin position="329"/>
        <end position="350"/>
    </location>
</feature>
<dbReference type="Gene3D" id="2.60.40.10">
    <property type="entry name" value="Immunoglobulins"/>
    <property type="match status" value="1"/>
</dbReference>
<feature type="compositionally biased region" description="Acidic residues" evidence="1">
    <location>
        <begin position="536"/>
        <end position="545"/>
    </location>
</feature>
<feature type="compositionally biased region" description="Polar residues" evidence="1">
    <location>
        <begin position="92"/>
        <end position="106"/>
    </location>
</feature>
<evidence type="ECO:0000313" key="2">
    <source>
        <dbReference type="EMBL" id="KAJ4363665.1"/>
    </source>
</evidence>
<gene>
    <name evidence="2" type="ORF">N0V83_009961</name>
</gene>
<dbReference type="InterPro" id="IPR013783">
    <property type="entry name" value="Ig-like_fold"/>
</dbReference>
<evidence type="ECO:0000313" key="3">
    <source>
        <dbReference type="Proteomes" id="UP001140560"/>
    </source>
</evidence>
<keyword evidence="3" id="KW-1185">Reference proteome</keyword>
<feature type="region of interest" description="Disordered" evidence="1">
    <location>
        <begin position="520"/>
        <end position="553"/>
    </location>
</feature>
<feature type="compositionally biased region" description="Low complexity" evidence="1">
    <location>
        <begin position="669"/>
        <end position="678"/>
    </location>
</feature>
<feature type="compositionally biased region" description="Polar residues" evidence="1">
    <location>
        <begin position="292"/>
        <end position="304"/>
    </location>
</feature>
<feature type="compositionally biased region" description="Polar residues" evidence="1">
    <location>
        <begin position="762"/>
        <end position="781"/>
    </location>
</feature>
<dbReference type="OrthoDB" id="5350410at2759"/>
<sequence length="787" mass="85435">MSAQATITFSQAGVQPPVYVVTSLGDWETLEMKVEEERTSSGDLVFAKQFDNVAEGSYQYKIRIGEGHWVLDESKESATDEHGNRNNVVHVTNLSHDNSSSPTVDSAATKEGASEVIQQKAHSELDVYRTDSAMDAGRPEQLPSIPVPFVVVEKVADKDQPEYGHVEPEYLPSDAAKRAADPEPDFEDVRPDSSRGVDPPKSPEVPLVVVEKTDDKPAYGDDFGENATKAQKAAHDMRAADAPPDRLVISPDHTEGGAEEDQPSPLFPHEQCQADEPPPASPVDTIDEESHPSSADQTSSSEIINTPEEDESQDEDEDELNQCPLLPHESGHDDRNDQLEKSAPFAHEHELESEDVNELDYAPLLPHENGFHSDGDSGLASDDEDEFDRAPLLPHETGLSEYRGSGNSTNSGFLEDDYNMSPQHYGPYSDDDERFPTRTLGPDQAPTFSHEYNDRDEDDLHDGEDDDAPLLPHERGAVDDGSEVSAEDAYYLHHEPPAVDYEKDDSRVLFAGSGRANVFRTRSNSSSLPHKLPLSDADDENLDDPSLERFPTSRKQILERVASIGAQLPEDETIEDSVHSPQLSVFSQACSSVDLVPVKSYTSLASVPEADDSDEEEDQDVESLPSPITFGGARSQPRFARDPHATPMPDDGKQLGHVKGEGVASNLRGVAESSSEGESVGKNDGAKDNSNILSTLRDAIATPARILDPITPPLTPESKGTAGEQERATTTEAESKPQGGGEAVDDAVQSPPSTDTEEKEGNTSSDITPTLTQQPTKQGGNVFTRAR</sequence>
<dbReference type="Proteomes" id="UP001140560">
    <property type="component" value="Unassembled WGS sequence"/>
</dbReference>
<reference evidence="2" key="1">
    <citation type="submission" date="2022-10" db="EMBL/GenBank/DDBJ databases">
        <title>Tapping the CABI collections for fungal endophytes: first genome assemblies for Collariella, Neodidymelliopsis, Ascochyta clinopodiicola, Didymella pomorum, Didymosphaeria variabile, Neocosmospora piperis and Neocucurbitaria cava.</title>
        <authorList>
            <person name="Hill R."/>
        </authorList>
    </citation>
    <scope>NUCLEOTIDE SEQUENCE</scope>
    <source>
        <strain evidence="2">IMI 356814</strain>
    </source>
</reference>
<proteinExistence type="predicted"/>
<feature type="region of interest" description="Disordered" evidence="1">
    <location>
        <begin position="606"/>
        <end position="787"/>
    </location>
</feature>
<feature type="compositionally biased region" description="Basic and acidic residues" evidence="1">
    <location>
        <begin position="724"/>
        <end position="735"/>
    </location>
</feature>
<dbReference type="EMBL" id="JAPEUY010000019">
    <property type="protein sequence ID" value="KAJ4363665.1"/>
    <property type="molecule type" value="Genomic_DNA"/>
</dbReference>
<evidence type="ECO:0000256" key="1">
    <source>
        <dbReference type="SAM" id="MobiDB-lite"/>
    </source>
</evidence>
<dbReference type="CDD" id="cd02859">
    <property type="entry name" value="E_set_AMPKbeta_like_N"/>
    <property type="match status" value="1"/>
</dbReference>
<feature type="region of interest" description="Disordered" evidence="1">
    <location>
        <begin position="161"/>
        <end position="485"/>
    </location>
</feature>
<name>A0A9W8Y0B9_9PLEO</name>
<feature type="compositionally biased region" description="Acidic residues" evidence="1">
    <location>
        <begin position="454"/>
        <end position="468"/>
    </location>
</feature>
<feature type="compositionally biased region" description="Basic and acidic residues" evidence="1">
    <location>
        <begin position="175"/>
        <end position="195"/>
    </location>
</feature>
<feature type="compositionally biased region" description="Acidic residues" evidence="1">
    <location>
        <begin position="307"/>
        <end position="320"/>
    </location>
</feature>
<evidence type="ECO:0008006" key="4">
    <source>
        <dbReference type="Google" id="ProtNLM"/>
    </source>
</evidence>
<feature type="region of interest" description="Disordered" evidence="1">
    <location>
        <begin position="92"/>
        <end position="113"/>
    </location>
</feature>
<organism evidence="2 3">
    <name type="scientific">Neocucurbitaria cava</name>
    <dbReference type="NCBI Taxonomy" id="798079"/>
    <lineage>
        <taxon>Eukaryota</taxon>
        <taxon>Fungi</taxon>
        <taxon>Dikarya</taxon>
        <taxon>Ascomycota</taxon>
        <taxon>Pezizomycotina</taxon>
        <taxon>Dothideomycetes</taxon>
        <taxon>Pleosporomycetidae</taxon>
        <taxon>Pleosporales</taxon>
        <taxon>Pleosporineae</taxon>
        <taxon>Cucurbitariaceae</taxon>
        <taxon>Neocucurbitaria</taxon>
    </lineage>
</organism>
<feature type="compositionally biased region" description="Acidic residues" evidence="1">
    <location>
        <begin position="609"/>
        <end position="621"/>
    </location>
</feature>
<accession>A0A9W8Y0B9</accession>